<gene>
    <name evidence="2" type="ORF">LTR97_004026</name>
</gene>
<evidence type="ECO:0000256" key="1">
    <source>
        <dbReference type="SAM" id="MobiDB-lite"/>
    </source>
</evidence>
<sequence length="213" mass="23097">MAASPFARGKASSLMAEFEATSSSPRGLARLRDLEDTAVLLLFTPVMMPAGFLEDDQQTSDDDDDSQIDAKAPVKQTGRYATDPFEMLGKALSKQHRRVRHVPYVPSVGFTPTHDQFLEKADAVIAVSCEPEMNGGASPGVDLETTLAKQAAFIGNVASELEEAGRQVPMVNLSFGGDEWENQVPSYSRIWVGPRYNAEEVVNVVNLIYGGSD</sequence>
<evidence type="ECO:0000313" key="2">
    <source>
        <dbReference type="EMBL" id="KAK5703079.1"/>
    </source>
</evidence>
<reference evidence="2" key="1">
    <citation type="submission" date="2023-08" db="EMBL/GenBank/DDBJ databases">
        <title>Black Yeasts Isolated from many extreme environments.</title>
        <authorList>
            <person name="Coleine C."/>
            <person name="Stajich J.E."/>
            <person name="Selbmann L."/>
        </authorList>
    </citation>
    <scope>NUCLEOTIDE SEQUENCE</scope>
    <source>
        <strain evidence="2">CCFEE 5810</strain>
    </source>
</reference>
<evidence type="ECO:0000313" key="3">
    <source>
        <dbReference type="Proteomes" id="UP001310594"/>
    </source>
</evidence>
<protein>
    <submittedName>
        <fullName evidence="2">Uncharacterized protein</fullName>
    </submittedName>
</protein>
<dbReference type="Proteomes" id="UP001310594">
    <property type="component" value="Unassembled WGS sequence"/>
</dbReference>
<name>A0AAN8A3D0_9PEZI</name>
<organism evidence="2 3">
    <name type="scientific">Elasticomyces elasticus</name>
    <dbReference type="NCBI Taxonomy" id="574655"/>
    <lineage>
        <taxon>Eukaryota</taxon>
        <taxon>Fungi</taxon>
        <taxon>Dikarya</taxon>
        <taxon>Ascomycota</taxon>
        <taxon>Pezizomycotina</taxon>
        <taxon>Dothideomycetes</taxon>
        <taxon>Dothideomycetidae</taxon>
        <taxon>Mycosphaerellales</taxon>
        <taxon>Teratosphaeriaceae</taxon>
        <taxon>Elasticomyces</taxon>
    </lineage>
</organism>
<dbReference type="AlphaFoldDB" id="A0AAN8A3D0"/>
<feature type="region of interest" description="Disordered" evidence="1">
    <location>
        <begin position="53"/>
        <end position="72"/>
    </location>
</feature>
<comment type="caution">
    <text evidence="2">The sequence shown here is derived from an EMBL/GenBank/DDBJ whole genome shotgun (WGS) entry which is preliminary data.</text>
</comment>
<accession>A0AAN8A3D0</accession>
<proteinExistence type="predicted"/>
<dbReference type="EMBL" id="JAVRQU010000005">
    <property type="protein sequence ID" value="KAK5703079.1"/>
    <property type="molecule type" value="Genomic_DNA"/>
</dbReference>
<feature type="compositionally biased region" description="Acidic residues" evidence="1">
    <location>
        <begin position="53"/>
        <end position="67"/>
    </location>
</feature>